<keyword evidence="1" id="KW-0472">Membrane</keyword>
<keyword evidence="1" id="KW-0812">Transmembrane</keyword>
<keyword evidence="1" id="KW-1133">Transmembrane helix</keyword>
<dbReference type="Proteomes" id="UP001419268">
    <property type="component" value="Unassembled WGS sequence"/>
</dbReference>
<comment type="caution">
    <text evidence="2">The sequence shown here is derived from an EMBL/GenBank/DDBJ whole genome shotgun (WGS) entry which is preliminary data.</text>
</comment>
<proteinExistence type="predicted"/>
<evidence type="ECO:0000313" key="3">
    <source>
        <dbReference type="Proteomes" id="UP001419268"/>
    </source>
</evidence>
<keyword evidence="3" id="KW-1185">Reference proteome</keyword>
<dbReference type="EMBL" id="JBBNAG010000006">
    <property type="protein sequence ID" value="KAK9126310.1"/>
    <property type="molecule type" value="Genomic_DNA"/>
</dbReference>
<dbReference type="AlphaFoldDB" id="A0AAP0P2J0"/>
<protein>
    <submittedName>
        <fullName evidence="2">Uncharacterized protein</fullName>
    </submittedName>
</protein>
<name>A0AAP0P2J0_9MAGN</name>
<sequence>MRLRAKNTKENMKNALSHEPIDLTEIFSEEGEENPLYDWVREADQPLMDEAGGRPNSHIAIEIGINVNEFMENEVTRGPTGLSVHSINDDDNDVHLSNGAVMMKMTPQVQAVMSLMTMRIMMMMATMVVMLDGGGGGGSDGGMHIDNKYPM</sequence>
<organism evidence="2 3">
    <name type="scientific">Stephania cephalantha</name>
    <dbReference type="NCBI Taxonomy" id="152367"/>
    <lineage>
        <taxon>Eukaryota</taxon>
        <taxon>Viridiplantae</taxon>
        <taxon>Streptophyta</taxon>
        <taxon>Embryophyta</taxon>
        <taxon>Tracheophyta</taxon>
        <taxon>Spermatophyta</taxon>
        <taxon>Magnoliopsida</taxon>
        <taxon>Ranunculales</taxon>
        <taxon>Menispermaceae</taxon>
        <taxon>Menispermoideae</taxon>
        <taxon>Cissampelideae</taxon>
        <taxon>Stephania</taxon>
    </lineage>
</organism>
<feature type="transmembrane region" description="Helical" evidence="1">
    <location>
        <begin position="111"/>
        <end position="131"/>
    </location>
</feature>
<evidence type="ECO:0000256" key="1">
    <source>
        <dbReference type="SAM" id="Phobius"/>
    </source>
</evidence>
<reference evidence="2 3" key="1">
    <citation type="submission" date="2024-01" db="EMBL/GenBank/DDBJ databases">
        <title>Genome assemblies of Stephania.</title>
        <authorList>
            <person name="Yang L."/>
        </authorList>
    </citation>
    <scope>NUCLEOTIDE SEQUENCE [LARGE SCALE GENOMIC DNA]</scope>
    <source>
        <strain evidence="2">JXDWG</strain>
        <tissue evidence="2">Leaf</tissue>
    </source>
</reference>
<accession>A0AAP0P2J0</accession>
<evidence type="ECO:0000313" key="2">
    <source>
        <dbReference type="EMBL" id="KAK9126310.1"/>
    </source>
</evidence>
<gene>
    <name evidence="2" type="ORF">Scep_015156</name>
</gene>